<keyword evidence="1" id="KW-0812">Transmembrane</keyword>
<organism evidence="2 3">
    <name type="scientific">Oryza meyeriana var. granulata</name>
    <dbReference type="NCBI Taxonomy" id="110450"/>
    <lineage>
        <taxon>Eukaryota</taxon>
        <taxon>Viridiplantae</taxon>
        <taxon>Streptophyta</taxon>
        <taxon>Embryophyta</taxon>
        <taxon>Tracheophyta</taxon>
        <taxon>Spermatophyta</taxon>
        <taxon>Magnoliopsida</taxon>
        <taxon>Liliopsida</taxon>
        <taxon>Poales</taxon>
        <taxon>Poaceae</taxon>
        <taxon>BOP clade</taxon>
        <taxon>Oryzoideae</taxon>
        <taxon>Oryzeae</taxon>
        <taxon>Oryzinae</taxon>
        <taxon>Oryza</taxon>
        <taxon>Oryza meyeriana</taxon>
    </lineage>
</organism>
<keyword evidence="1" id="KW-1133">Transmembrane helix</keyword>
<proteinExistence type="predicted"/>
<evidence type="ECO:0000256" key="1">
    <source>
        <dbReference type="SAM" id="Phobius"/>
    </source>
</evidence>
<feature type="transmembrane region" description="Helical" evidence="1">
    <location>
        <begin position="12"/>
        <end position="34"/>
    </location>
</feature>
<comment type="caution">
    <text evidence="2">The sequence shown here is derived from an EMBL/GenBank/DDBJ whole genome shotgun (WGS) entry which is preliminary data.</text>
</comment>
<gene>
    <name evidence="2" type="ORF">E2562_005737</name>
</gene>
<sequence>MRVPVERYREAVYLLAFCLLPHLTSHLSFLDFYTVHTRHETRQKGGLVYVLVMDPPPAQVMSNDDFQDKTMDECCSCCYDCCSSILDFLCCSS</sequence>
<keyword evidence="3" id="KW-1185">Reference proteome</keyword>
<keyword evidence="1" id="KW-0472">Membrane</keyword>
<evidence type="ECO:0000313" key="3">
    <source>
        <dbReference type="Proteomes" id="UP000479710"/>
    </source>
</evidence>
<name>A0A6G1F4C1_9ORYZ</name>
<dbReference type="EMBL" id="SPHZ02000001">
    <property type="protein sequence ID" value="KAF0931750.1"/>
    <property type="molecule type" value="Genomic_DNA"/>
</dbReference>
<dbReference type="Proteomes" id="UP000479710">
    <property type="component" value="Unassembled WGS sequence"/>
</dbReference>
<evidence type="ECO:0000313" key="2">
    <source>
        <dbReference type="EMBL" id="KAF0931750.1"/>
    </source>
</evidence>
<reference evidence="2 3" key="1">
    <citation type="submission" date="2019-11" db="EMBL/GenBank/DDBJ databases">
        <title>Whole genome sequence of Oryza granulata.</title>
        <authorList>
            <person name="Li W."/>
        </authorList>
    </citation>
    <scope>NUCLEOTIDE SEQUENCE [LARGE SCALE GENOMIC DNA]</scope>
    <source>
        <strain evidence="3">cv. Menghai</strain>
        <tissue evidence="2">Leaf</tissue>
    </source>
</reference>
<accession>A0A6G1F4C1</accession>
<protein>
    <submittedName>
        <fullName evidence="2">Uncharacterized protein</fullName>
    </submittedName>
</protein>
<dbReference type="AlphaFoldDB" id="A0A6G1F4C1"/>